<evidence type="ECO:0000313" key="6">
    <source>
        <dbReference type="EMBL" id="CAI5442519.1"/>
    </source>
</evidence>
<dbReference type="GO" id="GO:0051721">
    <property type="term" value="F:protein phosphatase 2A binding"/>
    <property type="evidence" value="ECO:0007669"/>
    <property type="project" value="TreeGrafter"/>
</dbReference>
<evidence type="ECO:0000256" key="3">
    <source>
        <dbReference type="ARBA" id="ARBA00023043"/>
    </source>
</evidence>
<evidence type="ECO:0000259" key="5">
    <source>
        <dbReference type="Pfam" id="PF24567"/>
    </source>
</evidence>
<evidence type="ECO:0000256" key="1">
    <source>
        <dbReference type="ARBA" id="ARBA00007597"/>
    </source>
</evidence>
<dbReference type="Gene3D" id="1.25.40.20">
    <property type="entry name" value="Ankyrin repeat-containing domain"/>
    <property type="match status" value="1"/>
</dbReference>
<dbReference type="SMART" id="SM00248">
    <property type="entry name" value="ANK"/>
    <property type="match status" value="3"/>
</dbReference>
<name>A0A9P1IC93_9PELO</name>
<dbReference type="Proteomes" id="UP001152747">
    <property type="component" value="Unassembled WGS sequence"/>
</dbReference>
<dbReference type="FunFam" id="1.25.40.20:FF:000590">
    <property type="entry name" value="Protein CBG13985"/>
    <property type="match status" value="1"/>
</dbReference>
<comment type="similarity">
    <text evidence="1">Belongs to the ANKLE2 family.</text>
</comment>
<dbReference type="Pfam" id="PF12796">
    <property type="entry name" value="Ank_2"/>
    <property type="match status" value="1"/>
</dbReference>
<dbReference type="Pfam" id="PF24567">
    <property type="entry name" value="ANKLE2_3rd"/>
    <property type="match status" value="1"/>
</dbReference>
<dbReference type="InterPro" id="IPR036770">
    <property type="entry name" value="Ankyrin_rpt-contain_sf"/>
</dbReference>
<accession>A0A9P1IC93</accession>
<dbReference type="PANTHER" id="PTHR12349:SF4">
    <property type="entry name" value="ANKYRIN REPEAT AND LEM DOMAIN-CONTAINING PROTEIN 2"/>
    <property type="match status" value="1"/>
</dbReference>
<feature type="domain" description="ANKLE2 third alpha/beta" evidence="5">
    <location>
        <begin position="258"/>
        <end position="347"/>
    </location>
</feature>
<dbReference type="GO" id="GO:0005783">
    <property type="term" value="C:endoplasmic reticulum"/>
    <property type="evidence" value="ECO:0007669"/>
    <property type="project" value="TreeGrafter"/>
</dbReference>
<dbReference type="PANTHER" id="PTHR12349">
    <property type="entry name" value="ANKYRIN REPEAT AND LEM DOMAIN-CONTAINING PROTEIN 2"/>
    <property type="match status" value="1"/>
</dbReference>
<evidence type="ECO:0000256" key="4">
    <source>
        <dbReference type="ARBA" id="ARBA00023306"/>
    </source>
</evidence>
<gene>
    <name evidence="6" type="ORF">CAMP_LOCUS5156</name>
</gene>
<reference evidence="6" key="1">
    <citation type="submission" date="2022-11" db="EMBL/GenBank/DDBJ databases">
        <authorList>
            <person name="Kikuchi T."/>
        </authorList>
    </citation>
    <scope>NUCLEOTIDE SEQUENCE</scope>
    <source>
        <strain evidence="6">PS1010</strain>
    </source>
</reference>
<dbReference type="OrthoDB" id="7446186at2759"/>
<keyword evidence="2" id="KW-0132">Cell division</keyword>
<dbReference type="InterPro" id="IPR002110">
    <property type="entry name" value="Ankyrin_rpt"/>
</dbReference>
<keyword evidence="3" id="KW-0040">ANK repeat</keyword>
<evidence type="ECO:0000313" key="7">
    <source>
        <dbReference type="Proteomes" id="UP001152747"/>
    </source>
</evidence>
<proteinExistence type="inferred from homology"/>
<keyword evidence="4" id="KW-0131">Cell cycle</keyword>
<organism evidence="6 7">
    <name type="scientific">Caenorhabditis angaria</name>
    <dbReference type="NCBI Taxonomy" id="860376"/>
    <lineage>
        <taxon>Eukaryota</taxon>
        <taxon>Metazoa</taxon>
        <taxon>Ecdysozoa</taxon>
        <taxon>Nematoda</taxon>
        <taxon>Chromadorea</taxon>
        <taxon>Rhabditida</taxon>
        <taxon>Rhabditina</taxon>
        <taxon>Rhabditomorpha</taxon>
        <taxon>Rhabditoidea</taxon>
        <taxon>Rhabditidae</taxon>
        <taxon>Peloderinae</taxon>
        <taxon>Caenorhabditis</taxon>
    </lineage>
</organism>
<sequence length="389" mass="43896">MEEAAPVYVVLAGAGDHADSPKVIYNSVKDVAKFVNSPEGKKINARFRKFGTPREAQNFLDSGPCFSACEEKEKENVAVPSEPVSPFSGVNRIQMNELKKYIDKGDMENFMRLVETNPRFLVNTGGDVASIVMEGFRYNALHLAAKAGQAEIVAKVLNLCNCLKFLTRLYGTSEEDVLQRRDFIISSYLNTPDKGNFDTPLHFATKFGKLNVVKELAKYQLLDKTAKNKSGKTALEVACERYNENDKQEVLREIQLTLQGIYVNLTRTHENTRPSLRISTTSQIDSDILKICASAGPFLSYDLAEEFAKKWQISGKEIKLLDFEKGWEKVGRVLAGNECENRVGWAETWRFLGENDGLVNLETENGLRIVEEFLSKRKTLLRQVNKFQK</sequence>
<dbReference type="InterPro" id="IPR056237">
    <property type="entry name" value="ANKLE2_3rd"/>
</dbReference>
<evidence type="ECO:0000256" key="2">
    <source>
        <dbReference type="ARBA" id="ARBA00022618"/>
    </source>
</evidence>
<dbReference type="EMBL" id="CANHGI010000002">
    <property type="protein sequence ID" value="CAI5442519.1"/>
    <property type="molecule type" value="Genomic_DNA"/>
</dbReference>
<keyword evidence="7" id="KW-1185">Reference proteome</keyword>
<dbReference type="SUPFAM" id="SSF48403">
    <property type="entry name" value="Ankyrin repeat"/>
    <property type="match status" value="1"/>
</dbReference>
<dbReference type="AlphaFoldDB" id="A0A9P1IC93"/>
<dbReference type="GO" id="GO:0051301">
    <property type="term" value="P:cell division"/>
    <property type="evidence" value="ECO:0007669"/>
    <property type="project" value="UniProtKB-KW"/>
</dbReference>
<comment type="caution">
    <text evidence="6">The sequence shown here is derived from an EMBL/GenBank/DDBJ whole genome shotgun (WGS) entry which is preliminary data.</text>
</comment>
<protein>
    <recommendedName>
        <fullName evidence="5">ANKLE2 third alpha/beta domain-containing protein</fullName>
    </recommendedName>
</protein>